<dbReference type="Proteomes" id="UP001254759">
    <property type="component" value="Unassembled WGS sequence"/>
</dbReference>
<organism evidence="2 3">
    <name type="scientific">Pseudoxanthomonas sacheonensis</name>
    <dbReference type="NCBI Taxonomy" id="443615"/>
    <lineage>
        <taxon>Bacteria</taxon>
        <taxon>Pseudomonadati</taxon>
        <taxon>Pseudomonadota</taxon>
        <taxon>Gammaproteobacteria</taxon>
        <taxon>Lysobacterales</taxon>
        <taxon>Lysobacteraceae</taxon>
        <taxon>Pseudoxanthomonas</taxon>
    </lineage>
</organism>
<keyword evidence="1" id="KW-0732">Signal</keyword>
<feature type="chain" id="PRO_5047533125" description="DUF2785 domain-containing protein" evidence="1">
    <location>
        <begin position="30"/>
        <end position="306"/>
    </location>
</feature>
<dbReference type="RefSeq" id="WP_310094528.1">
    <property type="nucleotide sequence ID" value="NZ_JAVDTT010000003.1"/>
</dbReference>
<accession>A0ABU1RWI9</accession>
<protein>
    <recommendedName>
        <fullName evidence="4">DUF2785 domain-containing protein</fullName>
    </recommendedName>
</protein>
<name>A0ABU1RWI9_9GAMM</name>
<evidence type="ECO:0000256" key="1">
    <source>
        <dbReference type="SAM" id="SignalP"/>
    </source>
</evidence>
<reference evidence="2 3" key="1">
    <citation type="submission" date="2023-07" db="EMBL/GenBank/DDBJ databases">
        <title>Sorghum-associated microbial communities from plants grown in Nebraska, USA.</title>
        <authorList>
            <person name="Schachtman D."/>
        </authorList>
    </citation>
    <scope>NUCLEOTIDE SEQUENCE [LARGE SCALE GENOMIC DNA]</scope>
    <source>
        <strain evidence="2 3">BE107</strain>
    </source>
</reference>
<dbReference type="InterPro" id="IPR021247">
    <property type="entry name" value="DUF2785"/>
</dbReference>
<dbReference type="Pfam" id="PF10978">
    <property type="entry name" value="DUF2785"/>
    <property type="match status" value="1"/>
</dbReference>
<evidence type="ECO:0000313" key="3">
    <source>
        <dbReference type="Proteomes" id="UP001254759"/>
    </source>
</evidence>
<keyword evidence="3" id="KW-1185">Reference proteome</keyword>
<evidence type="ECO:0000313" key="2">
    <source>
        <dbReference type="EMBL" id="MDR6842479.1"/>
    </source>
</evidence>
<gene>
    <name evidence="2" type="ORF">J2W94_002773</name>
</gene>
<evidence type="ECO:0008006" key="4">
    <source>
        <dbReference type="Google" id="ProtNLM"/>
    </source>
</evidence>
<dbReference type="EMBL" id="JAVDTT010000003">
    <property type="protein sequence ID" value="MDR6842479.1"/>
    <property type="molecule type" value="Genomic_DNA"/>
</dbReference>
<proteinExistence type="predicted"/>
<feature type="signal peptide" evidence="1">
    <location>
        <begin position="1"/>
        <end position="29"/>
    </location>
</feature>
<sequence>MSTGRVDQGRWLPRALLGFALLSPLSAWAEDACPPEGTDAGSLQLLKQQDFVVDDAATRNTLAIRLLGCLSSPDPTLRDGIAYEAITAWLRGNGLEADTRVRLRDDLYTMLQAPDAEGFARPFAALVLSEVARTDRIAPWMTPAERVAMVDHAVAYLRSVQDYRGFDNAQGWRHGVAHGSDWLMQLALNPALERPQLESMLTAIAAQAVPESAHAYVFGEPGRLARPVLYIAKRGVLADSDWSAWFLGLPERIGEREKAYSDTAWLARRHDLLAFLTSVYLEADQSADAQIKALKAPAVLALKIIP</sequence>
<comment type="caution">
    <text evidence="2">The sequence shown here is derived from an EMBL/GenBank/DDBJ whole genome shotgun (WGS) entry which is preliminary data.</text>
</comment>